<dbReference type="PANTHER" id="PTHR45663:SF11">
    <property type="entry name" value="GEO12009P1"/>
    <property type="match status" value="1"/>
</dbReference>
<dbReference type="CDD" id="cd02947">
    <property type="entry name" value="TRX_family"/>
    <property type="match status" value="1"/>
</dbReference>
<dbReference type="Pfam" id="PF00085">
    <property type="entry name" value="Thioredoxin"/>
    <property type="match status" value="1"/>
</dbReference>
<dbReference type="PANTHER" id="PTHR45663">
    <property type="entry name" value="GEO12009P1"/>
    <property type="match status" value="1"/>
</dbReference>
<evidence type="ECO:0000313" key="4">
    <source>
        <dbReference type="Proteomes" id="UP000292036"/>
    </source>
</evidence>
<dbReference type="AlphaFoldDB" id="A0A4Q8XPC8"/>
<evidence type="ECO:0000313" key="2">
    <source>
        <dbReference type="EMBL" id="TAW13652.1"/>
    </source>
</evidence>
<comment type="caution">
    <text evidence="3">The sequence shown here is derived from an EMBL/GenBank/DDBJ whole genome shotgun (WGS) entry which is preliminary data.</text>
</comment>
<organism evidence="3 5">
    <name type="scientific">Rhizobium leguminosarum</name>
    <dbReference type="NCBI Taxonomy" id="384"/>
    <lineage>
        <taxon>Bacteria</taxon>
        <taxon>Pseudomonadati</taxon>
        <taxon>Pseudomonadota</taxon>
        <taxon>Alphaproteobacteria</taxon>
        <taxon>Hyphomicrobiales</taxon>
        <taxon>Rhizobiaceae</taxon>
        <taxon>Rhizobium/Agrobacterium group</taxon>
        <taxon>Rhizobium</taxon>
    </lineage>
</organism>
<dbReference type="InterPro" id="IPR013766">
    <property type="entry name" value="Thioredoxin_domain"/>
</dbReference>
<dbReference type="SUPFAM" id="SSF52833">
    <property type="entry name" value="Thioredoxin-like"/>
    <property type="match status" value="1"/>
</dbReference>
<name>A0A4Q8XPC8_RHILE</name>
<dbReference type="Proteomes" id="UP000292036">
    <property type="component" value="Unassembled WGS sequence"/>
</dbReference>
<dbReference type="Proteomes" id="UP000293652">
    <property type="component" value="Unassembled WGS sequence"/>
</dbReference>
<dbReference type="Gene3D" id="3.40.30.10">
    <property type="entry name" value="Glutaredoxin"/>
    <property type="match status" value="1"/>
</dbReference>
<gene>
    <name evidence="3" type="ORF">ELI03_33640</name>
    <name evidence="2" type="ORF">ELI19_35240</name>
</gene>
<reference evidence="4 5" key="1">
    <citation type="submission" date="2019-02" db="EMBL/GenBank/DDBJ databases">
        <title>The genomic architecture of introgression among sibling species of bacteria.</title>
        <authorList>
            <person name="Cavassim M.I.A."/>
            <person name="Moeskjaer S."/>
            <person name="Moslemi C."/>
            <person name="Fields B."/>
            <person name="Bachmann A."/>
            <person name="Vilhjalmsson B."/>
            <person name="Schierup M.H."/>
            <person name="Young J.P.W."/>
            <person name="Andersen S.U."/>
        </authorList>
    </citation>
    <scope>NUCLEOTIDE SEQUENCE [LARGE SCALE GENOMIC DNA]</scope>
    <source>
        <strain evidence="3 5">SM145A</strain>
        <strain evidence="2 4">SM151B</strain>
    </source>
</reference>
<dbReference type="EMBL" id="SIPS01000014">
    <property type="protein sequence ID" value="TAW13652.1"/>
    <property type="molecule type" value="Genomic_DNA"/>
</dbReference>
<proteinExistence type="predicted"/>
<dbReference type="GO" id="GO:0005737">
    <property type="term" value="C:cytoplasm"/>
    <property type="evidence" value="ECO:0007669"/>
    <property type="project" value="TreeGrafter"/>
</dbReference>
<evidence type="ECO:0000313" key="3">
    <source>
        <dbReference type="EMBL" id="TAX65296.1"/>
    </source>
</evidence>
<feature type="domain" description="Thioredoxin" evidence="1">
    <location>
        <begin position="4"/>
        <end position="70"/>
    </location>
</feature>
<dbReference type="GO" id="GO:0015035">
    <property type="term" value="F:protein-disulfide reductase activity"/>
    <property type="evidence" value="ECO:0007669"/>
    <property type="project" value="TreeGrafter"/>
</dbReference>
<evidence type="ECO:0000313" key="5">
    <source>
        <dbReference type="Proteomes" id="UP000293652"/>
    </source>
</evidence>
<sequence length="116" mass="12789">MSSVKTVNITNFQSEVLDSTMFVLVDFCAPGCRPWNMIAPILEHIAIEMKGLVKVVKLNIAENPELAAQYIQQRLINEKFAAVVLPALVIFNGLKVVGTLEASSRSPISKNGYVER</sequence>
<accession>A0A4Q8XPC8</accession>
<dbReference type="EMBL" id="SIPC01000007">
    <property type="protein sequence ID" value="TAX65296.1"/>
    <property type="molecule type" value="Genomic_DNA"/>
</dbReference>
<dbReference type="InterPro" id="IPR036249">
    <property type="entry name" value="Thioredoxin-like_sf"/>
</dbReference>
<evidence type="ECO:0000259" key="1">
    <source>
        <dbReference type="Pfam" id="PF00085"/>
    </source>
</evidence>
<protein>
    <submittedName>
        <fullName evidence="3">Thiol reductase thioredoxin</fullName>
    </submittedName>
</protein>